<dbReference type="EMBL" id="ASVY01000002">
    <property type="protein sequence ID" value="EOT62113.1"/>
    <property type="molecule type" value="Genomic_DNA"/>
</dbReference>
<protein>
    <submittedName>
        <fullName evidence="2">Uncharacterized protein</fullName>
    </submittedName>
</protein>
<organism evidence="2 4">
    <name type="scientific">Enterococcus haemoperoxidus ATCC BAA-382</name>
    <dbReference type="NCBI Taxonomy" id="1158608"/>
    <lineage>
        <taxon>Bacteria</taxon>
        <taxon>Bacillati</taxon>
        <taxon>Bacillota</taxon>
        <taxon>Bacilli</taxon>
        <taxon>Lactobacillales</taxon>
        <taxon>Enterococcaceae</taxon>
        <taxon>Enterococcus</taxon>
    </lineage>
</organism>
<feature type="signal peptide" evidence="1">
    <location>
        <begin position="1"/>
        <end position="33"/>
    </location>
</feature>
<name>R2TEY1_9ENTE</name>
<dbReference type="PATRIC" id="fig|1158608.3.peg.1274"/>
<dbReference type="RefSeq" id="WP_010761508.1">
    <property type="nucleotide sequence ID" value="NZ_KB946315.1"/>
</dbReference>
<keyword evidence="1" id="KW-0732">Signal</keyword>
<reference evidence="3 5" key="2">
    <citation type="submission" date="2013-03" db="EMBL/GenBank/DDBJ databases">
        <title>The Genome Sequence of Enterococcus haemoperoxidus BAA-382 (PacBio/Illumina hybrid assembly).</title>
        <authorList>
            <consortium name="The Broad Institute Genomics Platform"/>
            <consortium name="The Broad Institute Genome Sequencing Center for Infectious Disease"/>
            <person name="Earl A."/>
            <person name="Russ C."/>
            <person name="Gilmore M."/>
            <person name="Surin D."/>
            <person name="Walker B."/>
            <person name="Young S."/>
            <person name="Zeng Q."/>
            <person name="Gargeya S."/>
            <person name="Fitzgerald M."/>
            <person name="Haas B."/>
            <person name="Abouelleil A."/>
            <person name="Allen A.W."/>
            <person name="Alvarado L."/>
            <person name="Arachchi H.M."/>
            <person name="Berlin A.M."/>
            <person name="Chapman S.B."/>
            <person name="Gainer-Dewar J."/>
            <person name="Goldberg J."/>
            <person name="Griggs A."/>
            <person name="Gujja S."/>
            <person name="Hansen M."/>
            <person name="Howarth C."/>
            <person name="Imamovic A."/>
            <person name="Ireland A."/>
            <person name="Larimer J."/>
            <person name="McCowan C."/>
            <person name="Murphy C."/>
            <person name="Pearson M."/>
            <person name="Poon T.W."/>
            <person name="Priest M."/>
            <person name="Roberts A."/>
            <person name="Saif S."/>
            <person name="Shea T."/>
            <person name="Sisk P."/>
            <person name="Sykes S."/>
            <person name="Wortman J."/>
            <person name="Nusbaum C."/>
            <person name="Birren B."/>
        </authorList>
    </citation>
    <scope>NUCLEOTIDE SEQUENCE [LARGE SCALE GENOMIC DNA]</scope>
    <source>
        <strain evidence="3 5">ATCC BAA-382</strain>
    </source>
</reference>
<gene>
    <name evidence="3" type="ORF">I583_01113</name>
    <name evidence="2" type="ORF">UAW_01300</name>
</gene>
<dbReference type="OrthoDB" id="9870195at2"/>
<comment type="caution">
    <text evidence="2">The sequence shown here is derived from an EMBL/GenBank/DDBJ whole genome shotgun (WGS) entry which is preliminary data.</text>
</comment>
<dbReference type="EMBL" id="AJAR01000012">
    <property type="protein sequence ID" value="EOH98704.1"/>
    <property type="molecule type" value="Genomic_DNA"/>
</dbReference>
<dbReference type="Proteomes" id="UP000014197">
    <property type="component" value="Unassembled WGS sequence"/>
</dbReference>
<sequence>MNYTQGIVKKSVLTVALVSTGLLLFSNATTANAEASSEMKANTNEQRAARVIANNFKQFKQLIESGETVITVNGTIIFTDDVYVDGDLEINGSGRLITNGYGLNTDYGNFTKIVLKRISVTSSGTKSLIEDSFNETGSIELDSVNYSGNKPLVKVPGSVTLFGNNKLEIESRYDNFTIEAGSINYQGAQTTSGPIKVNNGDLIVNSGELTITGTYGSMGMDHGSIVLNGEHSIVVNNSAKLNVNGIANGVYAPKGTLSVSDGANVIIQSDGSKMRPGVLYSVLSIQNISVQGTGVVGSNGKLTVTSPNKTNVRNIDLGEYGSIDIDNGGFDFNNQYYRCTPISMRNTSIGFLNINMDRGFIEGWVNRGKTTTPTPTNLWRPISNVSLTLDNPNRSSVIARSTIDYADNDQFKTQFQMQNYGRISNMRFVR</sequence>
<evidence type="ECO:0000313" key="5">
    <source>
        <dbReference type="Proteomes" id="UP000014197"/>
    </source>
</evidence>
<accession>R2TEY1</accession>
<evidence type="ECO:0000313" key="3">
    <source>
        <dbReference type="EMBL" id="EOT62113.1"/>
    </source>
</evidence>
<evidence type="ECO:0000256" key="1">
    <source>
        <dbReference type="SAM" id="SignalP"/>
    </source>
</evidence>
<evidence type="ECO:0000313" key="2">
    <source>
        <dbReference type="EMBL" id="EOH98704.1"/>
    </source>
</evidence>
<dbReference type="AlphaFoldDB" id="R2TEY1"/>
<reference evidence="2 4" key="1">
    <citation type="submission" date="2013-02" db="EMBL/GenBank/DDBJ databases">
        <title>The Genome Sequence of Enterococcus haemoperoxidus BAA-382.</title>
        <authorList>
            <consortium name="The Broad Institute Genome Sequencing Platform"/>
            <consortium name="The Broad Institute Genome Sequencing Center for Infectious Disease"/>
            <person name="Earl A.M."/>
            <person name="Gilmore M.S."/>
            <person name="Lebreton F."/>
            <person name="Walker B."/>
            <person name="Young S.K."/>
            <person name="Zeng Q."/>
            <person name="Gargeya S."/>
            <person name="Fitzgerald M."/>
            <person name="Haas B."/>
            <person name="Abouelleil A."/>
            <person name="Alvarado L."/>
            <person name="Arachchi H.M."/>
            <person name="Berlin A.M."/>
            <person name="Chapman S.B."/>
            <person name="Dewar J."/>
            <person name="Goldberg J."/>
            <person name="Griggs A."/>
            <person name="Gujja S."/>
            <person name="Hansen M."/>
            <person name="Howarth C."/>
            <person name="Imamovic A."/>
            <person name="Larimer J."/>
            <person name="McCowan C."/>
            <person name="Murphy C."/>
            <person name="Neiman D."/>
            <person name="Pearson M."/>
            <person name="Priest M."/>
            <person name="Roberts A."/>
            <person name="Saif S."/>
            <person name="Shea T."/>
            <person name="Sisk P."/>
            <person name="Sykes S."/>
            <person name="Wortman J."/>
            <person name="Nusbaum C."/>
            <person name="Birren B."/>
        </authorList>
    </citation>
    <scope>NUCLEOTIDE SEQUENCE [LARGE SCALE GENOMIC DNA]</scope>
    <source>
        <strain evidence="2 4">ATCC BAA-382</strain>
    </source>
</reference>
<feature type="chain" id="PRO_5004356274" evidence="1">
    <location>
        <begin position="34"/>
        <end position="430"/>
    </location>
</feature>
<evidence type="ECO:0000313" key="4">
    <source>
        <dbReference type="Proteomes" id="UP000013858"/>
    </source>
</evidence>
<proteinExistence type="predicted"/>
<dbReference type="STRING" id="155618.RV06_GL001388"/>
<keyword evidence="5" id="KW-1185">Reference proteome</keyword>
<dbReference type="Proteomes" id="UP000013858">
    <property type="component" value="Unassembled WGS sequence"/>
</dbReference>